<proteinExistence type="predicted"/>
<name>A0ABZ3C0I8_9GAMM</name>
<comment type="cofactor">
    <cofactor evidence="1">
        <name>Mg(2+)</name>
        <dbReference type="ChEBI" id="CHEBI:18420"/>
    </cofactor>
</comment>
<dbReference type="InterPro" id="IPR015797">
    <property type="entry name" value="NUDIX_hydrolase-like_dom_sf"/>
</dbReference>
<evidence type="ECO:0000256" key="1">
    <source>
        <dbReference type="ARBA" id="ARBA00001946"/>
    </source>
</evidence>
<dbReference type="PANTHER" id="PTHR21340">
    <property type="entry name" value="DIADENOSINE 5,5-P1,P4-TETRAPHOSPHATE PYROPHOSPHOHYDROLASE MUTT"/>
    <property type="match status" value="1"/>
</dbReference>
<reference evidence="4 5" key="1">
    <citation type="submission" date="2024-03" db="EMBL/GenBank/DDBJ databases">
        <title>Complete Genome Sequence and Annotation of Ignatzschineria larvae DSM 13226.</title>
        <authorList>
            <person name="Cantrell E."/>
            <person name="Burcham Z.M."/>
        </authorList>
    </citation>
    <scope>NUCLEOTIDE SEQUENCE [LARGE SCALE GENOMIC DNA]</scope>
    <source>
        <strain evidence="4 5">DSM 13226</strain>
    </source>
</reference>
<evidence type="ECO:0000313" key="4">
    <source>
        <dbReference type="EMBL" id="WZW87877.1"/>
    </source>
</evidence>
<gene>
    <name evidence="4" type="ORF">WMO13_00415</name>
</gene>
<dbReference type="EMBL" id="CP150637">
    <property type="protein sequence ID" value="WZW87877.1"/>
    <property type="molecule type" value="Genomic_DNA"/>
</dbReference>
<evidence type="ECO:0000313" key="5">
    <source>
        <dbReference type="Proteomes" id="UP001449178"/>
    </source>
</evidence>
<dbReference type="InterPro" id="IPR051325">
    <property type="entry name" value="Nudix_hydrolase_domain"/>
</dbReference>
<protein>
    <submittedName>
        <fullName evidence="4">NUDIX domain-containing protein</fullName>
    </submittedName>
</protein>
<dbReference type="Gene3D" id="3.90.79.10">
    <property type="entry name" value="Nucleoside Triphosphate Pyrophosphohydrolase"/>
    <property type="match status" value="1"/>
</dbReference>
<feature type="domain" description="Nudix hydrolase" evidence="3">
    <location>
        <begin position="6"/>
        <end position="138"/>
    </location>
</feature>
<dbReference type="PROSITE" id="PS51462">
    <property type="entry name" value="NUDIX"/>
    <property type="match status" value="1"/>
</dbReference>
<dbReference type="InterPro" id="IPR000086">
    <property type="entry name" value="NUDIX_hydrolase_dom"/>
</dbReference>
<keyword evidence="2" id="KW-0378">Hydrolase</keyword>
<organism evidence="4 5">
    <name type="scientific">Ignatzschineria larvae DSM 13226</name>
    <dbReference type="NCBI Taxonomy" id="1111732"/>
    <lineage>
        <taxon>Bacteria</taxon>
        <taxon>Pseudomonadati</taxon>
        <taxon>Pseudomonadota</taxon>
        <taxon>Gammaproteobacteria</taxon>
        <taxon>Cardiobacteriales</taxon>
        <taxon>Ignatzschineriaceae</taxon>
        <taxon>Ignatzschineria</taxon>
    </lineage>
</organism>
<evidence type="ECO:0000259" key="3">
    <source>
        <dbReference type="PROSITE" id="PS51462"/>
    </source>
</evidence>
<sequence>MNSYPPEILSCGAVIVRWDRGTFRYLLLKSFNFWDFPKGQVEQGEKPLETALREVWEETTIRDLIFPWGQDYYETEPYFRGRKVARYYLAETRRRGIHLPINPEIGRPEHSDWAWFTRSEALKHVTPRVQEVILWSDTYLAYDRRVGHQDS</sequence>
<dbReference type="Proteomes" id="UP001449178">
    <property type="component" value="Chromosome"/>
</dbReference>
<evidence type="ECO:0000256" key="2">
    <source>
        <dbReference type="ARBA" id="ARBA00022801"/>
    </source>
</evidence>
<dbReference type="PANTHER" id="PTHR21340:SF0">
    <property type="entry name" value="BIS(5'-NUCLEOSYL)-TETRAPHOSPHATASE [ASYMMETRICAL]"/>
    <property type="match status" value="1"/>
</dbReference>
<dbReference type="PROSITE" id="PS00893">
    <property type="entry name" value="NUDIX_BOX"/>
    <property type="match status" value="1"/>
</dbReference>
<keyword evidence="5" id="KW-1185">Reference proteome</keyword>
<dbReference type="SUPFAM" id="SSF55811">
    <property type="entry name" value="Nudix"/>
    <property type="match status" value="1"/>
</dbReference>
<dbReference type="InterPro" id="IPR020084">
    <property type="entry name" value="NUDIX_hydrolase_CS"/>
</dbReference>
<dbReference type="RefSeq" id="WP_026879431.1">
    <property type="nucleotide sequence ID" value="NZ_AZOD01000046.1"/>
</dbReference>
<dbReference type="Pfam" id="PF00293">
    <property type="entry name" value="NUDIX"/>
    <property type="match status" value="1"/>
</dbReference>
<accession>A0ABZ3C0I8</accession>